<evidence type="ECO:0000313" key="1">
    <source>
        <dbReference type="EMBL" id="VAH02934.1"/>
    </source>
</evidence>
<evidence type="ECO:0000313" key="2">
    <source>
        <dbReference type="Proteomes" id="UP000324705"/>
    </source>
</evidence>
<accession>A0A9R0Q166</accession>
<name>A0A9R0Q166_TRITD</name>
<dbReference type="AlphaFoldDB" id="A0A9R0Q166"/>
<reference evidence="1 2" key="1">
    <citation type="submission" date="2017-09" db="EMBL/GenBank/DDBJ databases">
        <authorList>
            <consortium name="International Durum Wheat Genome Sequencing Consortium (IDWGSC)"/>
            <person name="Milanesi L."/>
        </authorList>
    </citation>
    <scope>NUCLEOTIDE SEQUENCE [LARGE SCALE GENOMIC DNA]</scope>
    <source>
        <strain evidence="2">cv. Svevo</strain>
    </source>
</reference>
<dbReference type="EMBL" id="LT934111">
    <property type="protein sequence ID" value="VAH02934.1"/>
    <property type="molecule type" value="Genomic_DNA"/>
</dbReference>
<sequence length="133" mass="14604">MPRAIDLVSTCCRVDLVSRMTRCSTGYGASMAYTCFTISPYVLVQVKDLGAATESPPLKDVRGRTHSKLDCTSTMRASRTRSSAVACSAAGHRGHHRLPLHRLLCRPLHCRHGSSEAHTVLGVYIDWPPLLSR</sequence>
<organism evidence="1 2">
    <name type="scientific">Triticum turgidum subsp. durum</name>
    <name type="common">Durum wheat</name>
    <name type="synonym">Triticum durum</name>
    <dbReference type="NCBI Taxonomy" id="4567"/>
    <lineage>
        <taxon>Eukaryota</taxon>
        <taxon>Viridiplantae</taxon>
        <taxon>Streptophyta</taxon>
        <taxon>Embryophyta</taxon>
        <taxon>Tracheophyta</taxon>
        <taxon>Spermatophyta</taxon>
        <taxon>Magnoliopsida</taxon>
        <taxon>Liliopsida</taxon>
        <taxon>Poales</taxon>
        <taxon>Poaceae</taxon>
        <taxon>BOP clade</taxon>
        <taxon>Pooideae</taxon>
        <taxon>Triticodae</taxon>
        <taxon>Triticeae</taxon>
        <taxon>Triticinae</taxon>
        <taxon>Triticum</taxon>
    </lineage>
</organism>
<protein>
    <submittedName>
        <fullName evidence="1">Uncharacterized protein</fullName>
    </submittedName>
</protein>
<gene>
    <name evidence="1" type="ORF">TRITD_1Av1G049650</name>
</gene>
<keyword evidence="2" id="KW-1185">Reference proteome</keyword>
<proteinExistence type="predicted"/>
<dbReference type="Proteomes" id="UP000324705">
    <property type="component" value="Chromosome 1A"/>
</dbReference>
<dbReference type="Gramene" id="TRITD1Av1G049650.1">
    <property type="protein sequence ID" value="TRITD1Av1G049650.1"/>
    <property type="gene ID" value="TRITD1Av1G049650"/>
</dbReference>